<keyword evidence="2" id="KW-1133">Transmembrane helix</keyword>
<reference evidence="3" key="1">
    <citation type="submission" date="2013-10" db="EMBL/GenBank/DDBJ databases">
        <title>Genomic analysis of the causative agents of coccidiosis in chickens.</title>
        <authorList>
            <person name="Reid A.J."/>
            <person name="Blake D."/>
            <person name="Billington K."/>
            <person name="Browne H."/>
            <person name="Dunn M."/>
            <person name="Hung S."/>
            <person name="Kawahara F."/>
            <person name="Miranda-Saavedra D."/>
            <person name="Mourier T."/>
            <person name="Nagra H."/>
            <person name="Otto T.D."/>
            <person name="Rawlings N."/>
            <person name="Sanchez A."/>
            <person name="Sanders M."/>
            <person name="Subramaniam C."/>
            <person name="Tay Y."/>
            <person name="Dear P."/>
            <person name="Doerig C."/>
            <person name="Gruber A."/>
            <person name="Parkinson J."/>
            <person name="Shirley M."/>
            <person name="Wan K.L."/>
            <person name="Berriman M."/>
            <person name="Tomley F."/>
            <person name="Pain A."/>
        </authorList>
    </citation>
    <scope>NUCLEOTIDE SEQUENCE [LARGE SCALE GENOMIC DNA]</scope>
    <source>
        <strain evidence="3">Houghton</strain>
    </source>
</reference>
<dbReference type="Proteomes" id="UP000030747">
    <property type="component" value="Unassembled WGS sequence"/>
</dbReference>
<evidence type="ECO:0000313" key="3">
    <source>
        <dbReference type="EMBL" id="CDJ45001.1"/>
    </source>
</evidence>
<sequence length="262" mass="27765">MTSPYIVSRPIYGCPLSQGLPVAFASLPPPGAPLGAPGAPRGPPGAPLLTGLRSSAGYGGGPPPSLGPALLVPRAAGPPAAAQSSSSSSSSWEQLSSLRGSPGVIMLLLQLLLTSSLFACVGRCDFNFGVYLVGYHVWCMDSCCASRAALRRLLRAARHFAVLLSLASFADILFLFVSFSTWICEQQSPRLCFPEPRDLQVRWAHRAHAFALGLSLLNLVLKVLVIFLSFSWVQQQRRILGLSTSMGTAMSPPQAAPLTMCD</sequence>
<dbReference type="OrthoDB" id="337844at2759"/>
<evidence type="ECO:0000256" key="2">
    <source>
        <dbReference type="SAM" id="Phobius"/>
    </source>
</evidence>
<proteinExistence type="predicted"/>
<feature type="transmembrane region" description="Helical" evidence="2">
    <location>
        <begin position="162"/>
        <end position="183"/>
    </location>
</feature>
<dbReference type="AlphaFoldDB" id="U6L4D0"/>
<dbReference type="VEuPathDB" id="ToxoDB:ETH_00004300"/>
<keyword evidence="2" id="KW-0812">Transmembrane</keyword>
<dbReference type="GeneID" id="25250068"/>
<keyword evidence="2" id="KW-0472">Membrane</keyword>
<feature type="transmembrane region" description="Helical" evidence="2">
    <location>
        <begin position="203"/>
        <end position="230"/>
    </location>
</feature>
<organism evidence="3 4">
    <name type="scientific">Eimeria tenella</name>
    <name type="common">Coccidian parasite</name>
    <dbReference type="NCBI Taxonomy" id="5802"/>
    <lineage>
        <taxon>Eukaryota</taxon>
        <taxon>Sar</taxon>
        <taxon>Alveolata</taxon>
        <taxon>Apicomplexa</taxon>
        <taxon>Conoidasida</taxon>
        <taxon>Coccidia</taxon>
        <taxon>Eucoccidiorida</taxon>
        <taxon>Eimeriorina</taxon>
        <taxon>Eimeriidae</taxon>
        <taxon>Eimeria</taxon>
    </lineage>
</organism>
<protein>
    <submittedName>
        <fullName evidence="3">Uncharacterized protein</fullName>
    </submittedName>
</protein>
<accession>U6L4D0</accession>
<evidence type="ECO:0000313" key="4">
    <source>
        <dbReference type="Proteomes" id="UP000030747"/>
    </source>
</evidence>
<name>U6L4D0_EIMTE</name>
<evidence type="ECO:0000256" key="1">
    <source>
        <dbReference type="SAM" id="MobiDB-lite"/>
    </source>
</evidence>
<keyword evidence="4" id="KW-1185">Reference proteome</keyword>
<dbReference type="RefSeq" id="XP_013235748.1">
    <property type="nucleotide sequence ID" value="XM_013380294.1"/>
</dbReference>
<gene>
    <name evidence="3" type="ORF">ETH_00004300</name>
</gene>
<dbReference type="VEuPathDB" id="ToxoDB:ETH2_0415600"/>
<reference evidence="3" key="2">
    <citation type="submission" date="2013-10" db="EMBL/GenBank/DDBJ databases">
        <authorList>
            <person name="Aslett M."/>
        </authorList>
    </citation>
    <scope>NUCLEOTIDE SEQUENCE [LARGE SCALE GENOMIC DNA]</scope>
    <source>
        <strain evidence="3">Houghton</strain>
    </source>
</reference>
<dbReference type="EMBL" id="HG677940">
    <property type="protein sequence ID" value="CDJ45001.1"/>
    <property type="molecule type" value="Genomic_DNA"/>
</dbReference>
<feature type="region of interest" description="Disordered" evidence="1">
    <location>
        <begin position="33"/>
        <end position="53"/>
    </location>
</feature>